<dbReference type="KEGG" id="hir:HETIRDRAFT_429746"/>
<dbReference type="OrthoDB" id="2958007at2759"/>
<dbReference type="EMBL" id="KI925463">
    <property type="protein sequence ID" value="ETW77580.1"/>
    <property type="molecule type" value="Genomic_DNA"/>
</dbReference>
<evidence type="ECO:0000256" key="1">
    <source>
        <dbReference type="SAM" id="Phobius"/>
    </source>
</evidence>
<reference evidence="2 3" key="1">
    <citation type="journal article" date="2012" name="New Phytol.">
        <title>Insight into trade-off between wood decay and parasitism from the genome of a fungal forest pathogen.</title>
        <authorList>
            <person name="Olson A."/>
            <person name="Aerts A."/>
            <person name="Asiegbu F."/>
            <person name="Belbahri L."/>
            <person name="Bouzid O."/>
            <person name="Broberg A."/>
            <person name="Canback B."/>
            <person name="Coutinho P.M."/>
            <person name="Cullen D."/>
            <person name="Dalman K."/>
            <person name="Deflorio G."/>
            <person name="van Diepen L.T."/>
            <person name="Dunand C."/>
            <person name="Duplessis S."/>
            <person name="Durling M."/>
            <person name="Gonthier P."/>
            <person name="Grimwood J."/>
            <person name="Fossdal C.G."/>
            <person name="Hansson D."/>
            <person name="Henrissat B."/>
            <person name="Hietala A."/>
            <person name="Himmelstrand K."/>
            <person name="Hoffmeister D."/>
            <person name="Hogberg N."/>
            <person name="James T.Y."/>
            <person name="Karlsson M."/>
            <person name="Kohler A."/>
            <person name="Kues U."/>
            <person name="Lee Y.H."/>
            <person name="Lin Y.C."/>
            <person name="Lind M."/>
            <person name="Lindquist E."/>
            <person name="Lombard V."/>
            <person name="Lucas S."/>
            <person name="Lunden K."/>
            <person name="Morin E."/>
            <person name="Murat C."/>
            <person name="Park J."/>
            <person name="Raffaello T."/>
            <person name="Rouze P."/>
            <person name="Salamov A."/>
            <person name="Schmutz J."/>
            <person name="Solheim H."/>
            <person name="Stahlberg J."/>
            <person name="Velez H."/>
            <person name="de Vries R.P."/>
            <person name="Wiebenga A."/>
            <person name="Woodward S."/>
            <person name="Yakovlev I."/>
            <person name="Garbelotto M."/>
            <person name="Martin F."/>
            <person name="Grigoriev I.V."/>
            <person name="Stenlid J."/>
        </authorList>
    </citation>
    <scope>NUCLEOTIDE SEQUENCE [LARGE SCALE GENOMIC DNA]</scope>
    <source>
        <strain evidence="2 3">TC 32-1</strain>
    </source>
</reference>
<accession>W4JWW6</accession>
<keyword evidence="1" id="KW-0812">Transmembrane</keyword>
<dbReference type="AlphaFoldDB" id="W4JWW6"/>
<dbReference type="InParanoid" id="W4JWW6"/>
<organism evidence="2 3">
    <name type="scientific">Heterobasidion irregulare (strain TC 32-1)</name>
    <dbReference type="NCBI Taxonomy" id="747525"/>
    <lineage>
        <taxon>Eukaryota</taxon>
        <taxon>Fungi</taxon>
        <taxon>Dikarya</taxon>
        <taxon>Basidiomycota</taxon>
        <taxon>Agaricomycotina</taxon>
        <taxon>Agaricomycetes</taxon>
        <taxon>Russulales</taxon>
        <taxon>Bondarzewiaceae</taxon>
        <taxon>Heterobasidion</taxon>
        <taxon>Heterobasidion annosum species complex</taxon>
    </lineage>
</organism>
<name>W4JWW6_HETIT</name>
<feature type="transmembrane region" description="Helical" evidence="1">
    <location>
        <begin position="125"/>
        <end position="148"/>
    </location>
</feature>
<dbReference type="RefSeq" id="XP_009551063.1">
    <property type="nucleotide sequence ID" value="XM_009552768.1"/>
</dbReference>
<gene>
    <name evidence="2" type="ORF">HETIRDRAFT_429746</name>
</gene>
<evidence type="ECO:0000313" key="2">
    <source>
        <dbReference type="EMBL" id="ETW77580.1"/>
    </source>
</evidence>
<keyword evidence="1" id="KW-1133">Transmembrane helix</keyword>
<keyword evidence="3" id="KW-1185">Reference proteome</keyword>
<evidence type="ECO:0000313" key="3">
    <source>
        <dbReference type="Proteomes" id="UP000030671"/>
    </source>
</evidence>
<dbReference type="Proteomes" id="UP000030671">
    <property type="component" value="Unassembled WGS sequence"/>
</dbReference>
<protein>
    <submittedName>
        <fullName evidence="2">Uncharacterized protein</fullName>
    </submittedName>
</protein>
<sequence length="198" mass="21948">MAHNSYPSPDQVVERIDTVMYFAGTDSFIEWTRSMLTTTDKVVAAVILIFLTHRGSYAIRICITEVILALRSWAIWGRDRHFGIGLRVLLAAIWVAVLGLVIKFQNTLIFSLATEQGCFLTGGSTVSYIAIYTLFLASNSLALVLALAKCLKSIYEQSLDSASPYKDGKRNPSPVFALKTYSPRPGILYYIVVTGIVR</sequence>
<dbReference type="GeneID" id="20674378"/>
<dbReference type="HOGENOM" id="CLU_1378291_0_0_1"/>
<keyword evidence="1" id="KW-0472">Membrane</keyword>
<feature type="transmembrane region" description="Helical" evidence="1">
    <location>
        <begin position="84"/>
        <end position="105"/>
    </location>
</feature>
<proteinExistence type="predicted"/>